<dbReference type="Pfam" id="PF00535">
    <property type="entry name" value="Glycos_transf_2"/>
    <property type="match status" value="1"/>
</dbReference>
<dbReference type="InterPro" id="IPR029044">
    <property type="entry name" value="Nucleotide-diphossugar_trans"/>
</dbReference>
<evidence type="ECO:0000256" key="2">
    <source>
        <dbReference type="ARBA" id="ARBA00022676"/>
    </source>
</evidence>
<keyword evidence="3 5" id="KW-0808">Transferase</keyword>
<evidence type="ECO:0000259" key="4">
    <source>
        <dbReference type="Pfam" id="PF00535"/>
    </source>
</evidence>
<evidence type="ECO:0000313" key="6">
    <source>
        <dbReference type="Proteomes" id="UP000515789"/>
    </source>
</evidence>
<dbReference type="InterPro" id="IPR050834">
    <property type="entry name" value="Glycosyltransf_2"/>
</dbReference>
<dbReference type="GO" id="GO:0016757">
    <property type="term" value="F:glycosyltransferase activity"/>
    <property type="evidence" value="ECO:0007669"/>
    <property type="project" value="UniProtKB-KW"/>
</dbReference>
<evidence type="ECO:0000256" key="3">
    <source>
        <dbReference type="ARBA" id="ARBA00022679"/>
    </source>
</evidence>
<dbReference type="GeneID" id="75055492"/>
<name>A0A7G5MS64_9FIRM</name>
<keyword evidence="2" id="KW-0328">Glycosyltransferase</keyword>
<dbReference type="PANTHER" id="PTHR43685:SF5">
    <property type="entry name" value="GLYCOSYLTRANSFERASE EPSE-RELATED"/>
    <property type="match status" value="1"/>
</dbReference>
<dbReference type="InterPro" id="IPR001173">
    <property type="entry name" value="Glyco_trans_2-like"/>
</dbReference>
<proteinExistence type="inferred from homology"/>
<dbReference type="PANTHER" id="PTHR43685">
    <property type="entry name" value="GLYCOSYLTRANSFERASE"/>
    <property type="match status" value="1"/>
</dbReference>
<dbReference type="RefSeq" id="WP_018598459.1">
    <property type="nucleotide sequence ID" value="NZ_AP031416.1"/>
</dbReference>
<dbReference type="Proteomes" id="UP000515789">
    <property type="component" value="Chromosome"/>
</dbReference>
<evidence type="ECO:0000313" key="5">
    <source>
        <dbReference type="EMBL" id="QMW77457.1"/>
    </source>
</evidence>
<feature type="domain" description="Glycosyltransferase 2-like" evidence="4">
    <location>
        <begin position="4"/>
        <end position="164"/>
    </location>
</feature>
<sequence>MQFSVLLSVYRKEKPEYLKMSLESIRLQTVEPDEIILIEDGVLTKELYLVIEEYLKVLPNMRVYKFDENKGLGLALRKGVELSRYELVARMDTDDIAEPERFRIQMDFMENNPQISVCGGLMREFNDRGIISQVKNMPETQKEIWKYAKYRNPINHMTAMFRKADVLNAGNYRSFPYLEDYNLWSRMLVKGFKFYNIQKVLVKARVSDDLYNRRGGIAYCQRYLILRQIQRKIGLLKPWEYIKACGITILITLVPNTIRKLVYIKMLRKRNG</sequence>
<accession>A0A7G5MS64</accession>
<protein>
    <submittedName>
        <fullName evidence="5">Glycosyltransferase</fullName>
    </submittedName>
</protein>
<comment type="similarity">
    <text evidence="1">Belongs to the glycosyltransferase 2 family.</text>
</comment>
<evidence type="ECO:0000256" key="1">
    <source>
        <dbReference type="ARBA" id="ARBA00006739"/>
    </source>
</evidence>
<dbReference type="AlphaFoldDB" id="A0A7G5MS64"/>
<gene>
    <name evidence="5" type="ORF">E5259_07535</name>
</gene>
<dbReference type="SUPFAM" id="SSF53448">
    <property type="entry name" value="Nucleotide-diphospho-sugar transferases"/>
    <property type="match status" value="1"/>
</dbReference>
<dbReference type="Gene3D" id="3.90.550.10">
    <property type="entry name" value="Spore Coat Polysaccharide Biosynthesis Protein SpsA, Chain A"/>
    <property type="match status" value="1"/>
</dbReference>
<reference evidence="5 6" key="1">
    <citation type="submission" date="2019-04" db="EMBL/GenBank/DDBJ databases">
        <authorList>
            <person name="Schori C."/>
            <person name="Ahrens C."/>
        </authorList>
    </citation>
    <scope>NUCLEOTIDE SEQUENCE [LARGE SCALE GENOMIC DNA]</scope>
    <source>
        <strain evidence="5 6">DSM 2950</strain>
    </source>
</reference>
<dbReference type="EMBL" id="CP039126">
    <property type="protein sequence ID" value="QMW77457.1"/>
    <property type="molecule type" value="Genomic_DNA"/>
</dbReference>
<organism evidence="5 6">
    <name type="scientific">Blautia producta</name>
    <dbReference type="NCBI Taxonomy" id="33035"/>
    <lineage>
        <taxon>Bacteria</taxon>
        <taxon>Bacillati</taxon>
        <taxon>Bacillota</taxon>
        <taxon>Clostridia</taxon>
        <taxon>Lachnospirales</taxon>
        <taxon>Lachnospiraceae</taxon>
        <taxon>Blautia</taxon>
    </lineage>
</organism>